<feature type="compositionally biased region" description="Polar residues" evidence="1">
    <location>
        <begin position="1"/>
        <end position="21"/>
    </location>
</feature>
<dbReference type="PANTHER" id="PTHR47501:SF5">
    <property type="entry name" value="HAT C-TERMINAL DIMERISATION DOMAIN-CONTAINING PROTEIN"/>
    <property type="match status" value="1"/>
</dbReference>
<proteinExistence type="predicted"/>
<dbReference type="EnsemblFungi" id="PTTG_29774-t43_1">
    <property type="protein sequence ID" value="PTTG_29774-t43_1-p1"/>
    <property type="gene ID" value="PTTG_29774"/>
</dbReference>
<dbReference type="PANTHER" id="PTHR47501">
    <property type="entry name" value="TRANSPOSASE-RELATED"/>
    <property type="match status" value="1"/>
</dbReference>
<evidence type="ECO:0000256" key="2">
    <source>
        <dbReference type="SAM" id="Phobius"/>
    </source>
</evidence>
<evidence type="ECO:0000313" key="3">
    <source>
        <dbReference type="EMBL" id="OAV86684.1"/>
    </source>
</evidence>
<keyword evidence="2" id="KW-0472">Membrane</keyword>
<dbReference type="OrthoDB" id="2503459at2759"/>
<protein>
    <submittedName>
        <fullName evidence="3 4">Uncharacterized protein</fullName>
    </submittedName>
</protein>
<reference evidence="4 5" key="3">
    <citation type="journal article" date="2017" name="G3 (Bethesda)">
        <title>Comparative analysis highlights variable genome content of wheat rusts and divergence of the mating loci.</title>
        <authorList>
            <person name="Cuomo C.A."/>
            <person name="Bakkeren G."/>
            <person name="Khalil H.B."/>
            <person name="Panwar V."/>
            <person name="Joly D."/>
            <person name="Linning R."/>
            <person name="Sakthikumar S."/>
            <person name="Song X."/>
            <person name="Adiconis X."/>
            <person name="Fan L."/>
            <person name="Goldberg J.M."/>
            <person name="Levin J.Z."/>
            <person name="Young S."/>
            <person name="Zeng Q."/>
            <person name="Anikster Y."/>
            <person name="Bruce M."/>
            <person name="Wang M."/>
            <person name="Yin C."/>
            <person name="McCallum B."/>
            <person name="Szabo L.J."/>
            <person name="Hulbert S."/>
            <person name="Chen X."/>
            <person name="Fellers J.P."/>
        </authorList>
    </citation>
    <scope>NUCLEOTIDE SEQUENCE</scope>
    <source>
        <strain evidence="4">isolate 1-1 / race 1 (BBBD)</strain>
        <strain evidence="5">Isolate 1-1 / race 1 (BBBD)</strain>
    </source>
</reference>
<sequence>MTANPNQTVRSASHSKANQGFRSKKKHHKTTNTNDESNQAGGVIDHIQDSDDENLKVKKLGKKKSKFDNIFDYFNPPFHAKETNTGEKLMYKCKWCTSVYKKGIGTKSNLNKHCNGTANRPACRSRSDAIAAGAKLPLTAKDVEQNKQEGSIKCYMKNTTFNMRVFNQLLVMWLIQLLLPWSRIEDFLLSVTFNYVRREQGYHDFTRTWLQNDTDP</sequence>
<keyword evidence="2" id="KW-1133">Transmembrane helix</keyword>
<accession>A0A180G226</accession>
<evidence type="ECO:0000313" key="5">
    <source>
        <dbReference type="Proteomes" id="UP000005240"/>
    </source>
</evidence>
<dbReference type="EMBL" id="ADAS02000895">
    <property type="protein sequence ID" value="OAV86684.1"/>
    <property type="molecule type" value="Genomic_DNA"/>
</dbReference>
<name>A0A180G226_PUCT1</name>
<keyword evidence="2" id="KW-0812">Transmembrane</keyword>
<evidence type="ECO:0000256" key="1">
    <source>
        <dbReference type="SAM" id="MobiDB-lite"/>
    </source>
</evidence>
<organism evidence="3">
    <name type="scientific">Puccinia triticina (isolate 1-1 / race 1 (BBBD))</name>
    <name type="common">Brown leaf rust fungus</name>
    <dbReference type="NCBI Taxonomy" id="630390"/>
    <lineage>
        <taxon>Eukaryota</taxon>
        <taxon>Fungi</taxon>
        <taxon>Dikarya</taxon>
        <taxon>Basidiomycota</taxon>
        <taxon>Pucciniomycotina</taxon>
        <taxon>Pucciniomycetes</taxon>
        <taxon>Pucciniales</taxon>
        <taxon>Pucciniaceae</taxon>
        <taxon>Puccinia</taxon>
    </lineage>
</organism>
<feature type="transmembrane region" description="Helical" evidence="2">
    <location>
        <begin position="165"/>
        <end position="184"/>
    </location>
</feature>
<reference evidence="4" key="4">
    <citation type="submission" date="2025-05" db="UniProtKB">
        <authorList>
            <consortium name="EnsemblFungi"/>
        </authorList>
    </citation>
    <scope>IDENTIFICATION</scope>
    <source>
        <strain evidence="4">isolate 1-1 / race 1 (BBBD)</strain>
    </source>
</reference>
<evidence type="ECO:0000313" key="4">
    <source>
        <dbReference type="EnsemblFungi" id="PTTG_29774-t43_1-p1"/>
    </source>
</evidence>
<reference evidence="3" key="2">
    <citation type="submission" date="2016-05" db="EMBL/GenBank/DDBJ databases">
        <title>Comparative analysis highlights variable genome content of wheat rusts and divergence of the mating loci.</title>
        <authorList>
            <person name="Cuomo C.A."/>
            <person name="Bakkeren G."/>
            <person name="Szabo L."/>
            <person name="Khalil H."/>
            <person name="Joly D."/>
            <person name="Goldberg J."/>
            <person name="Young S."/>
            <person name="Zeng Q."/>
            <person name="Fellers J."/>
        </authorList>
    </citation>
    <scope>NUCLEOTIDE SEQUENCE [LARGE SCALE GENOMIC DNA]</scope>
    <source>
        <strain evidence="3">1-1 BBBD Race 1</strain>
    </source>
</reference>
<dbReference type="AlphaFoldDB" id="A0A180G226"/>
<keyword evidence="5" id="KW-1185">Reference proteome</keyword>
<gene>
    <name evidence="3" type="ORF">PTTG_29774</name>
</gene>
<dbReference type="VEuPathDB" id="FungiDB:PTTG_29774"/>
<reference evidence="3" key="1">
    <citation type="submission" date="2009-11" db="EMBL/GenBank/DDBJ databases">
        <authorList>
            <consortium name="The Broad Institute Genome Sequencing Platform"/>
            <person name="Ward D."/>
            <person name="Feldgarden M."/>
            <person name="Earl A."/>
            <person name="Young S.K."/>
            <person name="Zeng Q."/>
            <person name="Koehrsen M."/>
            <person name="Alvarado L."/>
            <person name="Berlin A."/>
            <person name="Bochicchio J."/>
            <person name="Borenstein D."/>
            <person name="Chapman S.B."/>
            <person name="Chen Z."/>
            <person name="Engels R."/>
            <person name="Freedman E."/>
            <person name="Gellesch M."/>
            <person name="Goldberg J."/>
            <person name="Griggs A."/>
            <person name="Gujja S."/>
            <person name="Heilman E."/>
            <person name="Heiman D."/>
            <person name="Hepburn T."/>
            <person name="Howarth C."/>
            <person name="Jen D."/>
            <person name="Larson L."/>
            <person name="Lewis B."/>
            <person name="Mehta T."/>
            <person name="Park D."/>
            <person name="Pearson M."/>
            <person name="Roberts A."/>
            <person name="Saif S."/>
            <person name="Shea T."/>
            <person name="Shenoy N."/>
            <person name="Sisk P."/>
            <person name="Stolte C."/>
            <person name="Sykes S."/>
            <person name="Thomson T."/>
            <person name="Walk T."/>
            <person name="White J."/>
            <person name="Yandava C."/>
            <person name="Izard J."/>
            <person name="Baranova O.V."/>
            <person name="Blanton J.M."/>
            <person name="Tanner A.C."/>
            <person name="Dewhirst F.E."/>
            <person name="Haas B."/>
            <person name="Nusbaum C."/>
            <person name="Birren B."/>
        </authorList>
    </citation>
    <scope>NUCLEOTIDE SEQUENCE [LARGE SCALE GENOMIC DNA]</scope>
    <source>
        <strain evidence="3">1-1 BBBD Race 1</strain>
    </source>
</reference>
<dbReference type="Proteomes" id="UP000005240">
    <property type="component" value="Unassembled WGS sequence"/>
</dbReference>
<feature type="region of interest" description="Disordered" evidence="1">
    <location>
        <begin position="1"/>
        <end position="49"/>
    </location>
</feature>